<keyword evidence="13" id="KW-1208">Phospholipid metabolism</keyword>
<comment type="caution">
    <text evidence="17">The sequence shown here is derived from an EMBL/GenBank/DDBJ whole genome shotgun (WGS) entry which is preliminary data.</text>
</comment>
<comment type="subcellular location">
    <subcellularLocation>
        <location evidence="2">Endomembrane system</location>
        <topology evidence="2">Multi-pass membrane protein</topology>
    </subcellularLocation>
</comment>
<keyword evidence="18" id="KW-1185">Reference proteome</keyword>
<feature type="transmembrane region" description="Helical" evidence="16">
    <location>
        <begin position="42"/>
        <end position="64"/>
    </location>
</feature>
<proteinExistence type="inferred from homology"/>
<dbReference type="InterPro" id="IPR043130">
    <property type="entry name" value="CDP-OH_PTrfase_TM_dom"/>
</dbReference>
<name>A0ABV3Q0M3_9BACL</name>
<evidence type="ECO:0000256" key="9">
    <source>
        <dbReference type="ARBA" id="ARBA00022989"/>
    </source>
</evidence>
<keyword evidence="8 16" id="KW-0812">Transmembrane</keyword>
<feature type="transmembrane region" description="Helical" evidence="16">
    <location>
        <begin position="165"/>
        <end position="183"/>
    </location>
</feature>
<evidence type="ECO:0000256" key="5">
    <source>
        <dbReference type="ARBA" id="ARBA00017171"/>
    </source>
</evidence>
<evidence type="ECO:0000256" key="6">
    <source>
        <dbReference type="ARBA" id="ARBA00022516"/>
    </source>
</evidence>
<dbReference type="Proteomes" id="UP001556040">
    <property type="component" value="Unassembled WGS sequence"/>
</dbReference>
<keyword evidence="12" id="KW-0594">Phospholipid biosynthesis</keyword>
<evidence type="ECO:0000256" key="16">
    <source>
        <dbReference type="SAM" id="Phobius"/>
    </source>
</evidence>
<comment type="catalytic activity">
    <reaction evidence="1">
        <text>a CDP-1,2-diacyl-sn-glycerol + L-serine = a 1,2-diacyl-sn-glycero-3-phospho-L-serine + CMP + H(+)</text>
        <dbReference type="Rhea" id="RHEA:16913"/>
        <dbReference type="ChEBI" id="CHEBI:15378"/>
        <dbReference type="ChEBI" id="CHEBI:33384"/>
        <dbReference type="ChEBI" id="CHEBI:57262"/>
        <dbReference type="ChEBI" id="CHEBI:58332"/>
        <dbReference type="ChEBI" id="CHEBI:60377"/>
        <dbReference type="EC" id="2.7.8.8"/>
    </reaction>
</comment>
<evidence type="ECO:0000256" key="1">
    <source>
        <dbReference type="ARBA" id="ARBA00000287"/>
    </source>
</evidence>
<dbReference type="InterPro" id="IPR048254">
    <property type="entry name" value="CDP_ALCOHOL_P_TRANSF_CS"/>
</dbReference>
<keyword evidence="6" id="KW-0444">Lipid biosynthesis</keyword>
<keyword evidence="7 15" id="KW-0808">Transferase</keyword>
<evidence type="ECO:0000256" key="15">
    <source>
        <dbReference type="RuleBase" id="RU003750"/>
    </source>
</evidence>
<dbReference type="InterPro" id="IPR004533">
    <property type="entry name" value="CDP-diaglyc--ser_O-PTrfase"/>
</dbReference>
<evidence type="ECO:0000256" key="14">
    <source>
        <dbReference type="ARBA" id="ARBA00032361"/>
    </source>
</evidence>
<keyword evidence="9 16" id="KW-1133">Transmembrane helix</keyword>
<evidence type="ECO:0000256" key="12">
    <source>
        <dbReference type="ARBA" id="ARBA00023209"/>
    </source>
</evidence>
<evidence type="ECO:0000313" key="17">
    <source>
        <dbReference type="EMBL" id="MEW9500509.1"/>
    </source>
</evidence>
<evidence type="ECO:0000256" key="2">
    <source>
        <dbReference type="ARBA" id="ARBA00004127"/>
    </source>
</evidence>
<dbReference type="PANTHER" id="PTHR14269">
    <property type="entry name" value="CDP-DIACYLGLYCEROL--GLYCEROL-3-PHOSPHATE 3-PHOSPHATIDYLTRANSFERASE-RELATED"/>
    <property type="match status" value="1"/>
</dbReference>
<keyword evidence="11 16" id="KW-0472">Membrane</keyword>
<keyword evidence="10" id="KW-0443">Lipid metabolism</keyword>
<evidence type="ECO:0000256" key="3">
    <source>
        <dbReference type="ARBA" id="ARBA00010441"/>
    </source>
</evidence>
<sequence length="188" mass="20377">MITVIRRTPVSFLQVIDVTFKKIKSQTANVLTLSNLALGGFAALYTTSGQLSLAALLIFIAAFMDRFDGMAARKLGIESDLGKQLDSMSDLVSFGVAPALLIYHGLLHDFGASGMILTIFYIGCGAYRLARFNTKQNSSYFEGLPITAAGCLLTLSFLAQSLLPITTHITIIFILSLMMVSPLKVKKM</sequence>
<protein>
    <recommendedName>
        <fullName evidence="5">CDP-diacylglycerol--serine O-phosphatidyltransferase</fullName>
        <ecNumber evidence="4">2.7.8.8</ecNumber>
    </recommendedName>
    <alternativeName>
        <fullName evidence="14">Phosphatidylserine synthase</fullName>
    </alternativeName>
</protein>
<evidence type="ECO:0000256" key="8">
    <source>
        <dbReference type="ARBA" id="ARBA00022692"/>
    </source>
</evidence>
<accession>A0ABV3Q0M3</accession>
<dbReference type="InterPro" id="IPR050324">
    <property type="entry name" value="CDP-alcohol_PTase-I"/>
</dbReference>
<reference evidence="17 18" key="1">
    <citation type="journal article" date="1979" name="Int. J. Syst. Evol. Microbiol.">
        <title>Bacillus globisporus subsp. marinus subsp. nov.</title>
        <authorList>
            <person name="Liu H."/>
        </authorList>
    </citation>
    <scope>NUCLEOTIDE SEQUENCE [LARGE SCALE GENOMIC DNA]</scope>
    <source>
        <strain evidence="17 18">DSM 1297</strain>
    </source>
</reference>
<dbReference type="PANTHER" id="PTHR14269:SF61">
    <property type="entry name" value="CDP-DIACYLGLYCEROL--SERINE O-PHOSPHATIDYLTRANSFERASE"/>
    <property type="match status" value="1"/>
</dbReference>
<dbReference type="PROSITE" id="PS00379">
    <property type="entry name" value="CDP_ALCOHOL_P_TRANSF"/>
    <property type="match status" value="1"/>
</dbReference>
<feature type="transmembrane region" description="Helical" evidence="16">
    <location>
        <begin position="141"/>
        <end position="159"/>
    </location>
</feature>
<dbReference type="RefSeq" id="WP_367777798.1">
    <property type="nucleotide sequence ID" value="NZ_JBFMIA010000001.1"/>
</dbReference>
<dbReference type="GO" id="GO:0003882">
    <property type="term" value="F:CDP-diacylglycerol-serine O-phosphatidyltransferase activity"/>
    <property type="evidence" value="ECO:0007669"/>
    <property type="project" value="UniProtKB-EC"/>
</dbReference>
<dbReference type="InterPro" id="IPR000462">
    <property type="entry name" value="CDP-OH_P_trans"/>
</dbReference>
<gene>
    <name evidence="17" type="primary">pssA</name>
    <name evidence="17" type="ORF">AB1471_01695</name>
</gene>
<feature type="transmembrane region" description="Helical" evidence="16">
    <location>
        <begin position="110"/>
        <end position="129"/>
    </location>
</feature>
<dbReference type="EMBL" id="JBFMIA010000001">
    <property type="protein sequence ID" value="MEW9500509.1"/>
    <property type="molecule type" value="Genomic_DNA"/>
</dbReference>
<evidence type="ECO:0000256" key="11">
    <source>
        <dbReference type="ARBA" id="ARBA00023136"/>
    </source>
</evidence>
<comment type="similarity">
    <text evidence="3 15">Belongs to the CDP-alcohol phosphatidyltransferase class-I family.</text>
</comment>
<dbReference type="EC" id="2.7.8.8" evidence="4"/>
<dbReference type="Pfam" id="PF01066">
    <property type="entry name" value="CDP-OH_P_transf"/>
    <property type="match status" value="1"/>
</dbReference>
<evidence type="ECO:0000256" key="13">
    <source>
        <dbReference type="ARBA" id="ARBA00023264"/>
    </source>
</evidence>
<evidence type="ECO:0000313" key="18">
    <source>
        <dbReference type="Proteomes" id="UP001556040"/>
    </source>
</evidence>
<dbReference type="Gene3D" id="1.20.120.1760">
    <property type="match status" value="1"/>
</dbReference>
<organism evidence="17 18">
    <name type="scientific">Jeotgalibacillus marinus</name>
    <dbReference type="NCBI Taxonomy" id="86667"/>
    <lineage>
        <taxon>Bacteria</taxon>
        <taxon>Bacillati</taxon>
        <taxon>Bacillota</taxon>
        <taxon>Bacilli</taxon>
        <taxon>Bacillales</taxon>
        <taxon>Caryophanaceae</taxon>
        <taxon>Jeotgalibacillus</taxon>
    </lineage>
</organism>
<evidence type="ECO:0000256" key="7">
    <source>
        <dbReference type="ARBA" id="ARBA00022679"/>
    </source>
</evidence>
<dbReference type="NCBIfam" id="TIGR00473">
    <property type="entry name" value="pssA"/>
    <property type="match status" value="1"/>
</dbReference>
<evidence type="ECO:0000256" key="4">
    <source>
        <dbReference type="ARBA" id="ARBA00013174"/>
    </source>
</evidence>
<evidence type="ECO:0000256" key="10">
    <source>
        <dbReference type="ARBA" id="ARBA00023098"/>
    </source>
</evidence>